<dbReference type="InterPro" id="IPR011805">
    <property type="entry name" value="RNase_R"/>
</dbReference>
<dbReference type="HAMAP" id="MF_01895">
    <property type="entry name" value="RNase_R"/>
    <property type="match status" value="1"/>
</dbReference>
<dbReference type="AlphaFoldDB" id="A0A1J5TYQ3"/>
<dbReference type="PROSITE" id="PS50126">
    <property type="entry name" value="S1"/>
    <property type="match status" value="1"/>
</dbReference>
<dbReference type="EMBL" id="MLJW01000002">
    <property type="protein sequence ID" value="OIR18924.1"/>
    <property type="molecule type" value="Genomic_DNA"/>
</dbReference>
<evidence type="ECO:0000256" key="5">
    <source>
        <dbReference type="ARBA" id="ARBA00022884"/>
    </source>
</evidence>
<dbReference type="InterPro" id="IPR050180">
    <property type="entry name" value="RNR_Ribonuclease"/>
</dbReference>
<evidence type="ECO:0000256" key="2">
    <source>
        <dbReference type="ARBA" id="ARBA00022722"/>
    </source>
</evidence>
<dbReference type="InterPro" id="IPR022966">
    <property type="entry name" value="RNase_II/R_CS"/>
</dbReference>
<dbReference type="InterPro" id="IPR001900">
    <property type="entry name" value="RNase_II/R"/>
</dbReference>
<protein>
    <submittedName>
        <fullName evidence="7">Ribonuclease R</fullName>
        <ecNumber evidence="7">3.1.13.1</ecNumber>
    </submittedName>
</protein>
<dbReference type="Gene3D" id="2.40.50.140">
    <property type="entry name" value="Nucleic acid-binding proteins"/>
    <property type="match status" value="1"/>
</dbReference>
<dbReference type="PROSITE" id="PS01175">
    <property type="entry name" value="RIBONUCLEASE_II"/>
    <property type="match status" value="1"/>
</dbReference>
<feature type="domain" description="S1 motif" evidence="6">
    <location>
        <begin position="678"/>
        <end position="759"/>
    </location>
</feature>
<accession>A0A1J5TYQ3</accession>
<comment type="caution">
    <text evidence="7">The sequence shown here is derived from an EMBL/GenBank/DDBJ whole genome shotgun (WGS) entry which is preliminary data.</text>
</comment>
<dbReference type="InterPro" id="IPR003029">
    <property type="entry name" value="S1_domain"/>
</dbReference>
<organism evidence="7">
    <name type="scientific">mine drainage metagenome</name>
    <dbReference type="NCBI Taxonomy" id="410659"/>
    <lineage>
        <taxon>unclassified sequences</taxon>
        <taxon>metagenomes</taxon>
        <taxon>ecological metagenomes</taxon>
    </lineage>
</organism>
<dbReference type="GO" id="GO:0008859">
    <property type="term" value="F:exoribonuclease II activity"/>
    <property type="evidence" value="ECO:0007669"/>
    <property type="project" value="UniProtKB-EC"/>
</dbReference>
<dbReference type="InterPro" id="IPR012340">
    <property type="entry name" value="NA-bd_OB-fold"/>
</dbReference>
<dbReference type="EC" id="3.1.13.1" evidence="7"/>
<keyword evidence="5" id="KW-0694">RNA-binding</keyword>
<keyword evidence="1" id="KW-0963">Cytoplasm</keyword>
<dbReference type="SMART" id="SM00955">
    <property type="entry name" value="RNB"/>
    <property type="match status" value="1"/>
</dbReference>
<dbReference type="GO" id="GO:0005829">
    <property type="term" value="C:cytosol"/>
    <property type="evidence" value="ECO:0007669"/>
    <property type="project" value="TreeGrafter"/>
</dbReference>
<dbReference type="PANTHER" id="PTHR23355">
    <property type="entry name" value="RIBONUCLEASE"/>
    <property type="match status" value="1"/>
</dbReference>
<name>A0A1J5TYQ3_9ZZZZ</name>
<evidence type="ECO:0000313" key="7">
    <source>
        <dbReference type="EMBL" id="OIR18924.1"/>
    </source>
</evidence>
<dbReference type="SUPFAM" id="SSF50249">
    <property type="entry name" value="Nucleic acid-binding proteins"/>
    <property type="match status" value="3"/>
</dbReference>
<gene>
    <name evidence="7" type="primary">rnr_1</name>
    <name evidence="7" type="ORF">GALL_12670</name>
</gene>
<evidence type="ECO:0000259" key="6">
    <source>
        <dbReference type="PROSITE" id="PS50126"/>
    </source>
</evidence>
<evidence type="ECO:0000256" key="1">
    <source>
        <dbReference type="ARBA" id="ARBA00022490"/>
    </source>
</evidence>
<dbReference type="GO" id="GO:0003723">
    <property type="term" value="F:RNA binding"/>
    <property type="evidence" value="ECO:0007669"/>
    <property type="project" value="UniProtKB-KW"/>
</dbReference>
<evidence type="ECO:0000256" key="4">
    <source>
        <dbReference type="ARBA" id="ARBA00022839"/>
    </source>
</evidence>
<reference evidence="7" key="1">
    <citation type="submission" date="2016-10" db="EMBL/GenBank/DDBJ databases">
        <title>Sequence of Gallionella enrichment culture.</title>
        <authorList>
            <person name="Poehlein A."/>
            <person name="Muehling M."/>
            <person name="Daniel R."/>
        </authorList>
    </citation>
    <scope>NUCLEOTIDE SEQUENCE</scope>
</reference>
<keyword evidence="4" id="KW-0269">Exonuclease</keyword>
<sequence length="760" mass="85558">MKHKRSTLPTSSLRERILQLVRDPSYRPVNEAGLTRLLQLDRKRRSSLLHEVRLLLRDGELSLVQGDRLRWRGPEGELTGTIQFRMHGQAIVKPDPSPDLPSEDLGPIWIEAGDTGTAFPGDRVAVRITGGSGRARKGTEDWRRGRVTRVIERARSSVVGTLGRAGKAFVLVPDDPRFPSIRLANPAQSPLTPPPVDGDKLVVTLDPWEDPSESPTGTIERRLGRQFEPTAELLGVYEKFSLEPRFPQDVDREAAGLPARVRPSELTGRRDFREIPTLTIDPEDAKDFDDALSIESLDNGQVRIGVHIADVSTYVRPGTALDREARSRGNSTYLVGTVIPMLPERLSNGLCSLVEGEDRLTMAALFTFDRAGRLHDTEFARTVIRSRKRLSYEQAQALLFESDLDRIRALPALPAHQTGATGRPLASLDDLELVDLQSWLRKLWAVARRLRAARMAAGSLNLDMPETKIFVDAKGYADRIERRVYNESHQLIEEFMLAANQAVARLTRSQRIPSLYRVHDDPDERKLDEYRQFAATLGLRAGNLAHREEMSALLEAAESHPQGYLLKSQLLRSLRKACYRASPDGHYGLAMKDYTHFTSPIRRYADLVVHRVLDTWLAKRGGEPGARPRTAPAGDRGSLEALAEHLSLTESNSQEAERESFRIKLLEFFERELTRRPRTRFAAIITEVRQNGLFIELTESTTFGFVPVSGMTDDFYTPDASGRALIGRRRHRRFTLASKIEVVVSAVDRFRRQMDFALAE</sequence>
<keyword evidence="2" id="KW-0540">Nuclease</keyword>
<evidence type="ECO:0000256" key="3">
    <source>
        <dbReference type="ARBA" id="ARBA00022801"/>
    </source>
</evidence>
<proteinExistence type="inferred from homology"/>
<keyword evidence="3 7" id="KW-0378">Hydrolase</keyword>
<dbReference type="Pfam" id="PF00773">
    <property type="entry name" value="RNB"/>
    <property type="match status" value="1"/>
</dbReference>
<dbReference type="GO" id="GO:0006402">
    <property type="term" value="P:mRNA catabolic process"/>
    <property type="evidence" value="ECO:0007669"/>
    <property type="project" value="TreeGrafter"/>
</dbReference>
<dbReference type="PANTHER" id="PTHR23355:SF9">
    <property type="entry name" value="DIS3-LIKE EXONUCLEASE 2"/>
    <property type="match status" value="1"/>
</dbReference>
<dbReference type="CDD" id="cd04471">
    <property type="entry name" value="S1_RNase_R"/>
    <property type="match status" value="1"/>
</dbReference>